<feature type="region of interest" description="Disordered" evidence="1">
    <location>
        <begin position="173"/>
        <end position="198"/>
    </location>
</feature>
<evidence type="ECO:0000313" key="3">
    <source>
        <dbReference type="EMBL" id="TCD61323.1"/>
    </source>
</evidence>
<dbReference type="EMBL" id="RWJN01000479">
    <property type="protein sequence ID" value="TCD61323.1"/>
    <property type="molecule type" value="Genomic_DNA"/>
</dbReference>
<feature type="transmembrane region" description="Helical" evidence="2">
    <location>
        <begin position="121"/>
        <end position="145"/>
    </location>
</feature>
<comment type="caution">
    <text evidence="3">The sequence shown here is derived from an EMBL/GenBank/DDBJ whole genome shotgun (WGS) entry which is preliminary data.</text>
</comment>
<evidence type="ECO:0000313" key="4">
    <source>
        <dbReference type="Proteomes" id="UP000292702"/>
    </source>
</evidence>
<evidence type="ECO:0000256" key="2">
    <source>
        <dbReference type="SAM" id="Phobius"/>
    </source>
</evidence>
<organism evidence="3 4">
    <name type="scientific">Steccherinum ochraceum</name>
    <dbReference type="NCBI Taxonomy" id="92696"/>
    <lineage>
        <taxon>Eukaryota</taxon>
        <taxon>Fungi</taxon>
        <taxon>Dikarya</taxon>
        <taxon>Basidiomycota</taxon>
        <taxon>Agaricomycotina</taxon>
        <taxon>Agaricomycetes</taxon>
        <taxon>Polyporales</taxon>
        <taxon>Steccherinaceae</taxon>
        <taxon>Steccherinum</taxon>
    </lineage>
</organism>
<feature type="transmembrane region" description="Helical" evidence="2">
    <location>
        <begin position="253"/>
        <end position="274"/>
    </location>
</feature>
<accession>A0A4R0R5B3</accession>
<keyword evidence="2" id="KW-0812">Transmembrane</keyword>
<keyword evidence="2" id="KW-0472">Membrane</keyword>
<feature type="compositionally biased region" description="Basic and acidic residues" evidence="1">
    <location>
        <begin position="42"/>
        <end position="51"/>
    </location>
</feature>
<feature type="region of interest" description="Disordered" evidence="1">
    <location>
        <begin position="37"/>
        <end position="71"/>
    </location>
</feature>
<dbReference type="OrthoDB" id="3055073at2759"/>
<feature type="compositionally biased region" description="Basic and acidic residues" evidence="1">
    <location>
        <begin position="60"/>
        <end position="70"/>
    </location>
</feature>
<sequence>MPSLQVDVERARAGPEVVILPNTPPMAVATQAHDYAPDTDLLTDHGDHNNDGLHVPSSAVHERHQDRKPIDPNTQSQILTALSVGAPLIASVVSSCTSVIAADFTSALGPDPKQRSAHASAVVALLWCALITSLGATMTAVAGLAMHAGYHDSHVGVTKRIVRFLRSRWKRETPRGPAALPHHEATGKRTRTPSPYPPQSMLSAITDTHKEMHAFASFRAAVVSARLLGASVGLLAMAMAVYLFLIYPLPVALSTLLVGVVTAGAAALPMLPILTQRS</sequence>
<protein>
    <recommendedName>
        <fullName evidence="5">Transmembrane protein</fullName>
    </recommendedName>
</protein>
<keyword evidence="2" id="KW-1133">Transmembrane helix</keyword>
<keyword evidence="4" id="KW-1185">Reference proteome</keyword>
<gene>
    <name evidence="3" type="ORF">EIP91_008584</name>
</gene>
<evidence type="ECO:0000256" key="1">
    <source>
        <dbReference type="SAM" id="MobiDB-lite"/>
    </source>
</evidence>
<name>A0A4R0R5B3_9APHY</name>
<dbReference type="AlphaFoldDB" id="A0A4R0R5B3"/>
<feature type="transmembrane region" description="Helical" evidence="2">
    <location>
        <begin position="227"/>
        <end position="247"/>
    </location>
</feature>
<reference evidence="3 4" key="1">
    <citation type="submission" date="2018-11" db="EMBL/GenBank/DDBJ databases">
        <title>Genome assembly of Steccherinum ochraceum LE-BIN_3174, the white-rot fungus of the Steccherinaceae family (The Residual Polyporoid clade, Polyporales, Basidiomycota).</title>
        <authorList>
            <person name="Fedorova T.V."/>
            <person name="Glazunova O.A."/>
            <person name="Landesman E.O."/>
            <person name="Moiseenko K.V."/>
            <person name="Psurtseva N.V."/>
            <person name="Savinova O.S."/>
            <person name="Shakhova N.V."/>
            <person name="Tyazhelova T.V."/>
            <person name="Vasina D.V."/>
        </authorList>
    </citation>
    <scope>NUCLEOTIDE SEQUENCE [LARGE SCALE GENOMIC DNA]</scope>
    <source>
        <strain evidence="3 4">LE-BIN_3174</strain>
    </source>
</reference>
<evidence type="ECO:0008006" key="5">
    <source>
        <dbReference type="Google" id="ProtNLM"/>
    </source>
</evidence>
<proteinExistence type="predicted"/>
<dbReference type="Proteomes" id="UP000292702">
    <property type="component" value="Unassembled WGS sequence"/>
</dbReference>
<feature type="transmembrane region" description="Helical" evidence="2">
    <location>
        <begin position="78"/>
        <end position="101"/>
    </location>
</feature>